<dbReference type="EMBL" id="QPFP01000003">
    <property type="protein sequence ID" value="TEB37965.1"/>
    <property type="molecule type" value="Genomic_DNA"/>
</dbReference>
<dbReference type="OrthoDB" id="2681316at2759"/>
<dbReference type="Proteomes" id="UP000298030">
    <property type="component" value="Unassembled WGS sequence"/>
</dbReference>
<comment type="caution">
    <text evidence="1">The sequence shown here is derived from an EMBL/GenBank/DDBJ whole genome shotgun (WGS) entry which is preliminary data.</text>
</comment>
<organism evidence="1 2">
    <name type="scientific">Coprinellus micaceus</name>
    <name type="common">Glistening ink-cap mushroom</name>
    <name type="synonym">Coprinus micaceus</name>
    <dbReference type="NCBI Taxonomy" id="71717"/>
    <lineage>
        <taxon>Eukaryota</taxon>
        <taxon>Fungi</taxon>
        <taxon>Dikarya</taxon>
        <taxon>Basidiomycota</taxon>
        <taxon>Agaricomycotina</taxon>
        <taxon>Agaricomycetes</taxon>
        <taxon>Agaricomycetidae</taxon>
        <taxon>Agaricales</taxon>
        <taxon>Agaricineae</taxon>
        <taxon>Psathyrellaceae</taxon>
        <taxon>Coprinellus</taxon>
    </lineage>
</organism>
<proteinExistence type="predicted"/>
<reference evidence="1 2" key="1">
    <citation type="journal article" date="2019" name="Nat. Ecol. Evol.">
        <title>Megaphylogeny resolves global patterns of mushroom evolution.</title>
        <authorList>
            <person name="Varga T."/>
            <person name="Krizsan K."/>
            <person name="Foldi C."/>
            <person name="Dima B."/>
            <person name="Sanchez-Garcia M."/>
            <person name="Sanchez-Ramirez S."/>
            <person name="Szollosi G.J."/>
            <person name="Szarkandi J.G."/>
            <person name="Papp V."/>
            <person name="Albert L."/>
            <person name="Andreopoulos W."/>
            <person name="Angelini C."/>
            <person name="Antonin V."/>
            <person name="Barry K.W."/>
            <person name="Bougher N.L."/>
            <person name="Buchanan P."/>
            <person name="Buyck B."/>
            <person name="Bense V."/>
            <person name="Catcheside P."/>
            <person name="Chovatia M."/>
            <person name="Cooper J."/>
            <person name="Damon W."/>
            <person name="Desjardin D."/>
            <person name="Finy P."/>
            <person name="Geml J."/>
            <person name="Haridas S."/>
            <person name="Hughes K."/>
            <person name="Justo A."/>
            <person name="Karasinski D."/>
            <person name="Kautmanova I."/>
            <person name="Kiss B."/>
            <person name="Kocsube S."/>
            <person name="Kotiranta H."/>
            <person name="LaButti K.M."/>
            <person name="Lechner B.E."/>
            <person name="Liimatainen K."/>
            <person name="Lipzen A."/>
            <person name="Lukacs Z."/>
            <person name="Mihaltcheva S."/>
            <person name="Morgado L.N."/>
            <person name="Niskanen T."/>
            <person name="Noordeloos M.E."/>
            <person name="Ohm R.A."/>
            <person name="Ortiz-Santana B."/>
            <person name="Ovrebo C."/>
            <person name="Racz N."/>
            <person name="Riley R."/>
            <person name="Savchenko A."/>
            <person name="Shiryaev A."/>
            <person name="Soop K."/>
            <person name="Spirin V."/>
            <person name="Szebenyi C."/>
            <person name="Tomsovsky M."/>
            <person name="Tulloss R.E."/>
            <person name="Uehling J."/>
            <person name="Grigoriev I.V."/>
            <person name="Vagvolgyi C."/>
            <person name="Papp T."/>
            <person name="Martin F.M."/>
            <person name="Miettinen O."/>
            <person name="Hibbett D.S."/>
            <person name="Nagy L.G."/>
        </authorList>
    </citation>
    <scope>NUCLEOTIDE SEQUENCE [LARGE SCALE GENOMIC DNA]</scope>
    <source>
        <strain evidence="1 2">FP101781</strain>
    </source>
</reference>
<name>A0A4Y7TUW2_COPMI</name>
<sequence>MQKALEGFVAKSQFELSLDDDRQVIPLRQQDLHTLEPDSTVVMSVVVFGDITVRGVKCPLCKAFIPLAEKKARILWYVSPLLVLLSASDFHMLAGHAIKMSKSAKRSGRVAIES</sequence>
<accession>A0A4Y7TUW2</accession>
<evidence type="ECO:0000313" key="1">
    <source>
        <dbReference type="EMBL" id="TEB37965.1"/>
    </source>
</evidence>
<keyword evidence="2" id="KW-1185">Reference proteome</keyword>
<evidence type="ECO:0000313" key="2">
    <source>
        <dbReference type="Proteomes" id="UP000298030"/>
    </source>
</evidence>
<dbReference type="AlphaFoldDB" id="A0A4Y7TUW2"/>
<gene>
    <name evidence="1" type="ORF">FA13DRAFT_1725591</name>
</gene>
<protein>
    <submittedName>
        <fullName evidence="1">Uncharacterized protein</fullName>
    </submittedName>
</protein>